<dbReference type="STRING" id="341663.Q0CFU0"/>
<evidence type="ECO:0000256" key="4">
    <source>
        <dbReference type="ARBA" id="ARBA00022669"/>
    </source>
</evidence>
<dbReference type="SUPFAM" id="SSF54556">
    <property type="entry name" value="Chitinase insertion domain"/>
    <property type="match status" value="1"/>
</dbReference>
<keyword evidence="13" id="KW-0732">Signal</keyword>
<dbReference type="InterPro" id="IPR001223">
    <property type="entry name" value="Glyco_hydro18_cat"/>
</dbReference>
<accession>Q0CFU0</accession>
<evidence type="ECO:0000256" key="3">
    <source>
        <dbReference type="ARBA" id="ARBA00012729"/>
    </source>
</evidence>
<evidence type="ECO:0000259" key="15">
    <source>
        <dbReference type="PROSITE" id="PS51910"/>
    </source>
</evidence>
<feature type="chain" id="PRO_5004170083" description="chitinase" evidence="13">
    <location>
        <begin position="28"/>
        <end position="1431"/>
    </location>
</feature>
<proteinExistence type="inferred from homology"/>
<dbReference type="eggNOG" id="KOG2806">
    <property type="taxonomic scope" value="Eukaryota"/>
</dbReference>
<dbReference type="GO" id="GO:0006032">
    <property type="term" value="P:chitin catabolic process"/>
    <property type="evidence" value="ECO:0007669"/>
    <property type="project" value="UniProtKB-KW"/>
</dbReference>
<comment type="similarity">
    <text evidence="2">Belongs to the glycosyl hydrolase 18 family. Chitinase class V subfamily.</text>
</comment>
<dbReference type="GO" id="GO:0000272">
    <property type="term" value="P:polysaccharide catabolic process"/>
    <property type="evidence" value="ECO:0007669"/>
    <property type="project" value="UniProtKB-KW"/>
</dbReference>
<name>Q0CFU0_ASPTN</name>
<evidence type="ECO:0000256" key="2">
    <source>
        <dbReference type="ARBA" id="ARBA00008682"/>
    </source>
</evidence>
<evidence type="ECO:0000256" key="6">
    <source>
        <dbReference type="ARBA" id="ARBA00023024"/>
    </source>
</evidence>
<keyword evidence="10" id="KW-0624">Polysaccharide degradation</keyword>
<dbReference type="Proteomes" id="UP000007963">
    <property type="component" value="Unassembled WGS sequence"/>
</dbReference>
<dbReference type="CDD" id="cd06922">
    <property type="entry name" value="ChtBD1_GH18_1"/>
    <property type="match status" value="1"/>
</dbReference>
<dbReference type="SMART" id="SM00270">
    <property type="entry name" value="ChtBD1"/>
    <property type="match status" value="3"/>
</dbReference>
<evidence type="ECO:0000256" key="1">
    <source>
        <dbReference type="ARBA" id="ARBA00000822"/>
    </source>
</evidence>
<feature type="domain" description="Chitin-binding type-1" evidence="14">
    <location>
        <begin position="27"/>
        <end position="64"/>
    </location>
</feature>
<dbReference type="InterPro" id="IPR011583">
    <property type="entry name" value="Chitinase_II/V-like_cat"/>
</dbReference>
<keyword evidence="4 11" id="KW-0147">Chitin-binding</keyword>
<dbReference type="Pfam" id="PF00187">
    <property type="entry name" value="Chitin_bind_1"/>
    <property type="match status" value="1"/>
</dbReference>
<dbReference type="PANTHER" id="PTHR11177">
    <property type="entry name" value="CHITINASE"/>
    <property type="match status" value="1"/>
</dbReference>
<dbReference type="EC" id="3.2.1.14" evidence="3"/>
<dbReference type="GO" id="GO:0008843">
    <property type="term" value="F:endochitinase activity"/>
    <property type="evidence" value="ECO:0007669"/>
    <property type="project" value="UniProtKB-EC"/>
</dbReference>
<dbReference type="OrthoDB" id="73875at2759"/>
<dbReference type="InterPro" id="IPR001002">
    <property type="entry name" value="Chitin-bd_1"/>
</dbReference>
<evidence type="ECO:0000256" key="11">
    <source>
        <dbReference type="PROSITE-ProRule" id="PRU00261"/>
    </source>
</evidence>
<keyword evidence="5 12" id="KW-0378">Hydrolase</keyword>
<dbReference type="Gene3D" id="3.30.60.10">
    <property type="entry name" value="Endochitinase-like"/>
    <property type="match status" value="2"/>
</dbReference>
<dbReference type="InterPro" id="IPR001579">
    <property type="entry name" value="Glyco_hydro_18_chit_AS"/>
</dbReference>
<dbReference type="HOGENOM" id="CLU_001837_0_0_1"/>
<dbReference type="PROSITE" id="PS51910">
    <property type="entry name" value="GH18_2"/>
    <property type="match status" value="1"/>
</dbReference>
<comment type="caution">
    <text evidence="11">Lacks conserved residue(s) required for the propagation of feature annotation.</text>
</comment>
<dbReference type="InterPro" id="IPR036861">
    <property type="entry name" value="Endochitinase-like_sf"/>
</dbReference>
<evidence type="ECO:0000256" key="10">
    <source>
        <dbReference type="ARBA" id="ARBA00023326"/>
    </source>
</evidence>
<dbReference type="EMBL" id="CH476604">
    <property type="protein sequence ID" value="EAU31706.1"/>
    <property type="molecule type" value="Genomic_DNA"/>
</dbReference>
<keyword evidence="9 12" id="KW-0326">Glycosidase</keyword>
<reference evidence="17" key="1">
    <citation type="submission" date="2005-09" db="EMBL/GenBank/DDBJ databases">
        <title>Annotation of the Aspergillus terreus NIH2624 genome.</title>
        <authorList>
            <person name="Birren B.W."/>
            <person name="Lander E.S."/>
            <person name="Galagan J.E."/>
            <person name="Nusbaum C."/>
            <person name="Devon K."/>
            <person name="Henn M."/>
            <person name="Ma L.-J."/>
            <person name="Jaffe D.B."/>
            <person name="Butler J."/>
            <person name="Alvarez P."/>
            <person name="Gnerre S."/>
            <person name="Grabherr M."/>
            <person name="Kleber M."/>
            <person name="Mauceli E.W."/>
            <person name="Brockman W."/>
            <person name="Rounsley S."/>
            <person name="Young S.K."/>
            <person name="LaButti K."/>
            <person name="Pushparaj V."/>
            <person name="DeCaprio D."/>
            <person name="Crawford M."/>
            <person name="Koehrsen M."/>
            <person name="Engels R."/>
            <person name="Montgomery P."/>
            <person name="Pearson M."/>
            <person name="Howarth C."/>
            <person name="Larson L."/>
            <person name="Luoma S."/>
            <person name="White J."/>
            <person name="Alvarado L."/>
            <person name="Kodira C.D."/>
            <person name="Zeng Q."/>
            <person name="Oleary S."/>
            <person name="Yandava C."/>
            <person name="Denning D.W."/>
            <person name="Nierman W.C."/>
            <person name="Milne T."/>
            <person name="Madden K."/>
        </authorList>
    </citation>
    <scope>NUCLEOTIDE SEQUENCE [LARGE SCALE GENOMIC DNA]</scope>
    <source>
        <strain evidence="17">NIH 2624 / FGSC A1156</strain>
    </source>
</reference>
<evidence type="ECO:0000256" key="12">
    <source>
        <dbReference type="RuleBase" id="RU000489"/>
    </source>
</evidence>
<dbReference type="SUPFAM" id="SSF57016">
    <property type="entry name" value="Plant lectins/antimicrobial peptides"/>
    <property type="match status" value="1"/>
</dbReference>
<feature type="signal peptide" evidence="13">
    <location>
        <begin position="1"/>
        <end position="27"/>
    </location>
</feature>
<dbReference type="PANTHER" id="PTHR11177:SF333">
    <property type="entry name" value="CHITINASE"/>
    <property type="match status" value="1"/>
</dbReference>
<dbReference type="InterPro" id="IPR029070">
    <property type="entry name" value="Chitinase_insertion_sf"/>
</dbReference>
<feature type="disulfide bond" evidence="11">
    <location>
        <begin position="40"/>
        <end position="54"/>
    </location>
</feature>
<feature type="domain" description="Chitin-binding type-1" evidence="14">
    <location>
        <begin position="104"/>
        <end position="152"/>
    </location>
</feature>
<dbReference type="OMA" id="RSWCCPP"/>
<dbReference type="PROSITE" id="PS00026">
    <property type="entry name" value="CHIT_BIND_I_1"/>
    <property type="match status" value="1"/>
</dbReference>
<dbReference type="GO" id="GO:0008061">
    <property type="term" value="F:chitin binding"/>
    <property type="evidence" value="ECO:0007669"/>
    <property type="project" value="UniProtKB-UniRule"/>
</dbReference>
<sequence>MLRGRSRGIRMILLICLLFVCIRGTLAQGCSKENPCATGCCSKDGYCGTSEEHCGEGCVDTCDYKLGCDANNPCPSGCCNTFGFCGLGPDFCGADVCVAGCDSKAECDPGWGAEWSQSSKCPLNVCCSKYGFCGVTEDFCGNKTVDRGHCSEDGSLKRVVGYFEGWASRRPCNRFWPEHIPGKVYSHINFAFATIDPQSFEVNPADARDVDLYTRVTSRKQLDPNLKVFIALGGWTFNDPGPTQTIFSDLAASEDKQKAFFKSLVSFMSTYDFDGIDLDWEYPEADDRNGRPEDFKNFSKFLANLRSTLDKTPGRNGISITLPASYWYLQHFDLQALAKSVSFFNIMAYDLHGTWDMGNKWTGEYLNAHTNLTEIDLALDLLWRNDIKKDMVVMGLAFYGRTYTVNPTCVEPGCMYLSGGVRGSCSREVGVLLNNEIDQIRDSKGVSPTLYKDAAVQVLHWDNQWVSYDDADTFVLKTNFARKRCLGGVMVWAISHDNTDGYYSKALGRVTGYLGSMQFEYDDGLVTDRTNHSQCHWTNCGEACPSGWTLVPRTDEWKNTKDEYMFDDTACMGTGSRAWCCPPGKTPTCGWYSFKAGRCEDGCPSGMKEISSTSTGCRYDSHQTACCTLTDSDGEVVDGMTLYGACEWDDSLECEKGVCSTAMNHILGKSPTGSGENYCHDYTHREKVWPALQMGERKYCCDTDRMNRRWQNCEWVSNVGTITKDMQCVGFCPAGKFKVAMNTYNHGCYHRGYESYCCEPSYYTETTRYSDDVAAFQDALAKWGADPTCSTTDLASRDLETRDDSPVQQVRSFLQSFFLACSMAELDRLAGKVQVWDAYMIAHGLKYLVSNTLAGIIGLRSDSESFDDLSDGLACDPALWNAYLDDSEDVTVPCNFDLCTTDNFLCTEEGFDNEDLVSGHDELKRWFQWEGQRRALHRLEKRAQDKQVVFNCDDGIVDVRIRFWRHGYPSSGDWPTQDSIYDEALDNEDVEDCANCETNVKSIVVTESSDYHTEHIIELQSMPKFFAWLVTQASCNVDCQFFLNFFNKDVLKGTTPMPGGFDSGVPSLRIMEALGSWTNQNQFRLLEKRLNGMKAVVVTVFSYLKHPEVWKRLKATNGLIRQELKTVQDAYNQATGSNAVIVDCWDRWLADHLAKVLQHGINWATQGLTDMENQWLPKKTTKLGATVIRVIRQLRRSMGKQMNLDLNDLVVPEIGQSPEVIQMDAEISQVVSSVVTAASSVVWVNHRDPSSIPARFLWLRVLDDGLKSAFVDDQTKPKPNPSITVVAIPDGFKMSTNLIKSDPIKLRLVIKNERSVPLLKDPRRFFVVELPLCACIYMLWYSFGRWLPVLAGFRGIDCAVDGISPRPLIGELVMQESHDGVGRIIPPGLRFQAANSLPDLLFAFAYGEIVGRPGLVPVLVVKPPSDFHEVE</sequence>
<evidence type="ECO:0000313" key="17">
    <source>
        <dbReference type="Proteomes" id="UP000007963"/>
    </source>
</evidence>
<comment type="catalytic activity">
    <reaction evidence="1">
        <text>Random endo-hydrolysis of N-acetyl-beta-D-glucosaminide (1-&gt;4)-beta-linkages in chitin and chitodextrins.</text>
        <dbReference type="EC" id="3.2.1.14"/>
    </reaction>
</comment>
<dbReference type="RefSeq" id="XP_001216065.1">
    <property type="nucleotide sequence ID" value="XM_001216065.1"/>
</dbReference>
<keyword evidence="8" id="KW-0119">Carbohydrate metabolism</keyword>
<keyword evidence="11" id="KW-1015">Disulfide bond</keyword>
<dbReference type="InterPro" id="IPR018371">
    <property type="entry name" value="Chitin-binding_1_CS"/>
</dbReference>
<evidence type="ECO:0000256" key="7">
    <source>
        <dbReference type="ARBA" id="ARBA00023026"/>
    </source>
</evidence>
<feature type="disulfide bond" evidence="11">
    <location>
        <begin position="121"/>
        <end position="133"/>
    </location>
</feature>
<dbReference type="CDD" id="cd00035">
    <property type="entry name" value="ChtBD1"/>
    <property type="match status" value="1"/>
</dbReference>
<evidence type="ECO:0000256" key="13">
    <source>
        <dbReference type="SAM" id="SignalP"/>
    </source>
</evidence>
<dbReference type="GeneID" id="4322902"/>
<evidence type="ECO:0000256" key="9">
    <source>
        <dbReference type="ARBA" id="ARBA00023295"/>
    </source>
</evidence>
<evidence type="ECO:0000256" key="8">
    <source>
        <dbReference type="ARBA" id="ARBA00023277"/>
    </source>
</evidence>
<dbReference type="InterPro" id="IPR050314">
    <property type="entry name" value="Glycosyl_Hydrlase_18"/>
</dbReference>
<dbReference type="InterPro" id="IPR017853">
    <property type="entry name" value="GH"/>
</dbReference>
<gene>
    <name evidence="16" type="ORF">ATEG_07444</name>
</gene>
<dbReference type="Pfam" id="PF00704">
    <property type="entry name" value="Glyco_hydro_18"/>
    <property type="match status" value="1"/>
</dbReference>
<dbReference type="PROSITE" id="PS01095">
    <property type="entry name" value="GH18_1"/>
    <property type="match status" value="1"/>
</dbReference>
<feature type="domain" description="GH18" evidence="15">
    <location>
        <begin position="157"/>
        <end position="514"/>
    </location>
</feature>
<dbReference type="PROSITE" id="PS50941">
    <property type="entry name" value="CHIT_BIND_I_2"/>
    <property type="match status" value="2"/>
</dbReference>
<organism evidence="16 17">
    <name type="scientific">Aspergillus terreus (strain NIH 2624 / FGSC A1156)</name>
    <dbReference type="NCBI Taxonomy" id="341663"/>
    <lineage>
        <taxon>Eukaryota</taxon>
        <taxon>Fungi</taxon>
        <taxon>Dikarya</taxon>
        <taxon>Ascomycota</taxon>
        <taxon>Pezizomycotina</taxon>
        <taxon>Eurotiomycetes</taxon>
        <taxon>Eurotiomycetidae</taxon>
        <taxon>Eurotiales</taxon>
        <taxon>Aspergillaceae</taxon>
        <taxon>Aspergillus</taxon>
        <taxon>Aspergillus subgen. Circumdati</taxon>
    </lineage>
</organism>
<evidence type="ECO:0000313" key="16">
    <source>
        <dbReference type="EMBL" id="EAU31706.1"/>
    </source>
</evidence>
<dbReference type="Gene3D" id="3.10.50.10">
    <property type="match status" value="1"/>
</dbReference>
<dbReference type="Gene3D" id="3.20.20.80">
    <property type="entry name" value="Glycosidases"/>
    <property type="match status" value="1"/>
</dbReference>
<keyword evidence="6" id="KW-0146">Chitin degradation</keyword>
<feature type="disulfide bond" evidence="11">
    <location>
        <begin position="126"/>
        <end position="140"/>
    </location>
</feature>
<dbReference type="VEuPathDB" id="FungiDB:ATEG_07444"/>
<evidence type="ECO:0000259" key="14">
    <source>
        <dbReference type="PROSITE" id="PS50941"/>
    </source>
</evidence>
<feature type="disulfide bond" evidence="11">
    <location>
        <begin position="58"/>
        <end position="62"/>
    </location>
</feature>
<evidence type="ECO:0000256" key="5">
    <source>
        <dbReference type="ARBA" id="ARBA00022801"/>
    </source>
</evidence>
<protein>
    <recommendedName>
        <fullName evidence="3">chitinase</fullName>
        <ecNumber evidence="3">3.2.1.14</ecNumber>
    </recommendedName>
</protein>
<dbReference type="SUPFAM" id="SSF51445">
    <property type="entry name" value="(Trans)glycosidases"/>
    <property type="match status" value="1"/>
</dbReference>
<keyword evidence="7" id="KW-0843">Virulence</keyword>
<dbReference type="SMART" id="SM00636">
    <property type="entry name" value="Glyco_18"/>
    <property type="match status" value="1"/>
</dbReference>